<proteinExistence type="predicted"/>
<dbReference type="InterPro" id="IPR036680">
    <property type="entry name" value="SPOR-like_sf"/>
</dbReference>
<evidence type="ECO:0000256" key="1">
    <source>
        <dbReference type="SAM" id="Phobius"/>
    </source>
</evidence>
<dbReference type="Gene3D" id="3.30.70.1070">
    <property type="entry name" value="Sporulation related repeat"/>
    <property type="match status" value="1"/>
</dbReference>
<keyword evidence="1" id="KW-1133">Transmembrane helix</keyword>
<evidence type="ECO:0000259" key="2">
    <source>
        <dbReference type="PROSITE" id="PS51724"/>
    </source>
</evidence>
<accession>A0A3B0ZDR3</accession>
<keyword evidence="1" id="KW-0812">Transmembrane</keyword>
<keyword evidence="1" id="KW-0472">Membrane</keyword>
<dbReference type="InterPro" id="IPR007730">
    <property type="entry name" value="SPOR-like_dom"/>
</dbReference>
<dbReference type="Pfam" id="PF05036">
    <property type="entry name" value="SPOR"/>
    <property type="match status" value="1"/>
</dbReference>
<protein>
    <recommendedName>
        <fullName evidence="2">SPOR domain-containing protein</fullName>
    </recommendedName>
</protein>
<name>A0A3B0ZDR3_9ZZZZ</name>
<dbReference type="EMBL" id="UOFP01000170">
    <property type="protein sequence ID" value="VAW87130.1"/>
    <property type="molecule type" value="Genomic_DNA"/>
</dbReference>
<evidence type="ECO:0000313" key="3">
    <source>
        <dbReference type="EMBL" id="VAW87130.1"/>
    </source>
</evidence>
<organism evidence="3">
    <name type="scientific">hydrothermal vent metagenome</name>
    <dbReference type="NCBI Taxonomy" id="652676"/>
    <lineage>
        <taxon>unclassified sequences</taxon>
        <taxon>metagenomes</taxon>
        <taxon>ecological metagenomes</taxon>
    </lineage>
</organism>
<gene>
    <name evidence="3" type="ORF">MNBD_GAMMA18-816</name>
</gene>
<sequence length="424" mass="47341">MNNVKTSRMHELFIDDVEYQSIRFAWEYFSSVLLLQGDEGTVGSVIQHLNCDMGSHHKIARTDSTFPADEASFVAFLADSWGLSQGRCADDGLAAFVECIEKNQRIGARYLLQVDNADTLADEHWRLLRTLCQLGGGLFGVMLAGRQLEERCEKFLTPFGVSCLYHHLGNNVSASPAANAKEVIEPPDANSSANKGRPWYRSFYVLMIVIVLLILLFFQQKINQWMVTPQLAVVESESQPTASQVDGGVVVPDGIKRELPLKKIVTNNVVILNLTDDVNEISVESKATDEEIEDILVADVAVEPTPVVDEPKPVPAAFPKEGSKLKTENWILSQPSQGYTFHVMSVRSEQRLRELIIDEGLEDKAAYYKAKRKSGTWFVLLIGDYPDENKAKKDISTLEKQLGVEGILLRKFEYSQKDIAASRS</sequence>
<feature type="domain" description="SPOR" evidence="2">
    <location>
        <begin position="333"/>
        <end position="411"/>
    </location>
</feature>
<dbReference type="PROSITE" id="PS51724">
    <property type="entry name" value="SPOR"/>
    <property type="match status" value="1"/>
</dbReference>
<feature type="transmembrane region" description="Helical" evidence="1">
    <location>
        <begin position="199"/>
        <end position="218"/>
    </location>
</feature>
<dbReference type="AlphaFoldDB" id="A0A3B0ZDR3"/>
<dbReference type="GO" id="GO:0042834">
    <property type="term" value="F:peptidoglycan binding"/>
    <property type="evidence" value="ECO:0007669"/>
    <property type="project" value="InterPro"/>
</dbReference>
<reference evidence="3" key="1">
    <citation type="submission" date="2018-06" db="EMBL/GenBank/DDBJ databases">
        <authorList>
            <person name="Zhirakovskaya E."/>
        </authorList>
    </citation>
    <scope>NUCLEOTIDE SEQUENCE</scope>
</reference>